<feature type="transmembrane region" description="Helical" evidence="13">
    <location>
        <begin position="469"/>
        <end position="488"/>
    </location>
</feature>
<evidence type="ECO:0000256" key="9">
    <source>
        <dbReference type="ARBA" id="ARBA00023053"/>
    </source>
</evidence>
<keyword evidence="11 13" id="KW-0472">Membrane</keyword>
<dbReference type="PANTHER" id="PTHR43302:SF1">
    <property type="entry name" value="NA(+)_H(+) ANTIPORTER NHAB"/>
    <property type="match status" value="1"/>
</dbReference>
<dbReference type="Pfam" id="PF06450">
    <property type="entry name" value="NhaB"/>
    <property type="match status" value="1"/>
</dbReference>
<feature type="transmembrane region" description="Helical" evidence="13">
    <location>
        <begin position="20"/>
        <end position="39"/>
    </location>
</feature>
<feature type="transmembrane region" description="Helical" evidence="13">
    <location>
        <begin position="232"/>
        <end position="253"/>
    </location>
</feature>
<feature type="transmembrane region" description="Helical" evidence="13">
    <location>
        <begin position="312"/>
        <end position="329"/>
    </location>
</feature>
<feature type="transmembrane region" description="Helical" evidence="13">
    <location>
        <begin position="379"/>
        <end position="400"/>
    </location>
</feature>
<keyword evidence="5 13" id="KW-1003">Cell membrane</keyword>
<dbReference type="GO" id="GO:0005886">
    <property type="term" value="C:plasma membrane"/>
    <property type="evidence" value="ECO:0007669"/>
    <property type="project" value="UniProtKB-SubCell"/>
</dbReference>
<keyword evidence="6" id="KW-0997">Cell inner membrane</keyword>
<keyword evidence="8 13" id="KW-1133">Transmembrane helix</keyword>
<feature type="transmembrane region" description="Helical" evidence="13">
    <location>
        <begin position="421"/>
        <end position="438"/>
    </location>
</feature>
<evidence type="ECO:0000256" key="7">
    <source>
        <dbReference type="ARBA" id="ARBA00022692"/>
    </source>
</evidence>
<sequence>MDVTYLDIVRQKFLGKSPNWYKLLILIFLIINPVFYLYISSYVAAWFLVIEFIFTLSMSLKCYPLLPGGLLSLEAIMIGMSSSARVKIELYNNIEVLLLLIFMVSAIFFIKKLLLFCFTKLILRIDSKTKLAVVFCLISSLLSAFIDALTVLAVIITVFVTLYKQCKQIMIDDHQSLLTTKKAALKQFRSFLRSLVMHAGIGTALGGIMTMIGEPQNLIIAHSAEWNFVEFILRMLPISISVFIAGICTVFILEHFKLFGYGATIPTEINKLLKNIYKNSEMGIQDKIELIIQGLIIIWLLISLIFQFSEAGLIGLSIIIISTSFLGITDEQDISRAFTEALPFASLLIVFCAITAVIFDQKIFVPIINFILHFDSDNQLKWLFIFNGFLSSIADNVFIGTVYISELKHAFEKELINHHQFELLAIVVNVGTNIPSIATPNGQASFLFLLTSNLSSLINLSYKRMVMMALPFSLILSAVAYCCIKFFLSSYTNFLINSGLIISHNY</sequence>
<organism evidence="14 15">
    <name type="scientific">Candidatus Pantoea edessiphila</name>
    <dbReference type="NCBI Taxonomy" id="2044610"/>
    <lineage>
        <taxon>Bacteria</taxon>
        <taxon>Pseudomonadati</taxon>
        <taxon>Pseudomonadota</taxon>
        <taxon>Gammaproteobacteria</taxon>
        <taxon>Enterobacterales</taxon>
        <taxon>Erwiniaceae</taxon>
        <taxon>Pantoea</taxon>
    </lineage>
</organism>
<dbReference type="AlphaFoldDB" id="A0A2P5SYP1"/>
<proteinExistence type="inferred from homology"/>
<dbReference type="RefSeq" id="WP_136131442.1">
    <property type="nucleotide sequence ID" value="NZ_PDKS01000001.1"/>
</dbReference>
<evidence type="ECO:0000256" key="4">
    <source>
        <dbReference type="ARBA" id="ARBA00022449"/>
    </source>
</evidence>
<evidence type="ECO:0000256" key="10">
    <source>
        <dbReference type="ARBA" id="ARBA00023065"/>
    </source>
</evidence>
<name>A0A2P5SYP1_9GAMM</name>
<evidence type="ECO:0000256" key="8">
    <source>
        <dbReference type="ARBA" id="ARBA00022989"/>
    </source>
</evidence>
<keyword evidence="10 13" id="KW-0406">Ion transport</keyword>
<dbReference type="PANTHER" id="PTHR43302">
    <property type="entry name" value="TRANSPORTER ARSB-RELATED"/>
    <property type="match status" value="1"/>
</dbReference>
<keyword evidence="9 13" id="KW-0915">Sodium</keyword>
<dbReference type="OrthoDB" id="5288732at2"/>
<feature type="transmembrane region" description="Helical" evidence="13">
    <location>
        <begin position="45"/>
        <end position="78"/>
    </location>
</feature>
<comment type="similarity">
    <text evidence="2 13">Belongs to the NhaB Na(+)/H(+) (TC 2.A.34) antiporter family.</text>
</comment>
<gene>
    <name evidence="13" type="primary">nhaB</name>
    <name evidence="14" type="ORF">CRV11_00725</name>
</gene>
<evidence type="ECO:0000256" key="12">
    <source>
        <dbReference type="ARBA" id="ARBA00023201"/>
    </source>
</evidence>
<evidence type="ECO:0000256" key="1">
    <source>
        <dbReference type="ARBA" id="ARBA00004651"/>
    </source>
</evidence>
<keyword evidence="7 13" id="KW-0812">Transmembrane</keyword>
<evidence type="ECO:0000256" key="5">
    <source>
        <dbReference type="ARBA" id="ARBA00022475"/>
    </source>
</evidence>
<protein>
    <recommendedName>
        <fullName evidence="13">Na(+)/H(+) antiporter NhaB</fullName>
    </recommendedName>
    <alternativeName>
        <fullName evidence="13">Sodium/proton antiporter NhaB</fullName>
    </alternativeName>
</protein>
<feature type="transmembrane region" description="Helical" evidence="13">
    <location>
        <begin position="288"/>
        <end position="306"/>
    </location>
</feature>
<keyword evidence="12 13" id="KW-0739">Sodium transport</keyword>
<dbReference type="GO" id="GO:0015385">
    <property type="term" value="F:sodium:proton antiporter activity"/>
    <property type="evidence" value="ECO:0007669"/>
    <property type="project" value="InterPro"/>
</dbReference>
<evidence type="ECO:0000256" key="11">
    <source>
        <dbReference type="ARBA" id="ARBA00023136"/>
    </source>
</evidence>
<reference evidence="14 15" key="1">
    <citation type="journal article" date="2018" name="Genome Biol. Evol.">
        <title>Cladogenesis and Genomic Streamlining in Extracellular Endosymbionts of Tropical Stink Bugs.</title>
        <authorList>
            <person name="Otero-Bravo A."/>
            <person name="Goffredi S."/>
            <person name="Sabree Z.L."/>
        </authorList>
    </citation>
    <scope>NUCLEOTIDE SEQUENCE [LARGE SCALE GENOMIC DNA]</scope>
    <source>
        <strain evidence="14 15">SoET</strain>
    </source>
</reference>
<keyword evidence="3 13" id="KW-0813">Transport</keyword>
<accession>A0A2P5SYP1</accession>
<keyword evidence="4 13" id="KW-0050">Antiport</keyword>
<evidence type="ECO:0000256" key="6">
    <source>
        <dbReference type="ARBA" id="ARBA00022519"/>
    </source>
</evidence>
<dbReference type="EMBL" id="PDKS01000001">
    <property type="protein sequence ID" value="PPI87445.1"/>
    <property type="molecule type" value="Genomic_DNA"/>
</dbReference>
<dbReference type="InterPro" id="IPR004671">
    <property type="entry name" value="Na+/H+_antiporter_NhaB"/>
</dbReference>
<dbReference type="Proteomes" id="UP000296034">
    <property type="component" value="Unassembled WGS sequence"/>
</dbReference>
<dbReference type="HAMAP" id="MF_01599">
    <property type="entry name" value="NhaB"/>
    <property type="match status" value="1"/>
</dbReference>
<feature type="transmembrane region" description="Helical" evidence="13">
    <location>
        <begin position="130"/>
        <end position="163"/>
    </location>
</feature>
<evidence type="ECO:0000313" key="15">
    <source>
        <dbReference type="Proteomes" id="UP000296034"/>
    </source>
</evidence>
<evidence type="ECO:0000313" key="14">
    <source>
        <dbReference type="EMBL" id="PPI87445.1"/>
    </source>
</evidence>
<evidence type="ECO:0000256" key="13">
    <source>
        <dbReference type="HAMAP-Rule" id="MF_01599"/>
    </source>
</evidence>
<evidence type="ECO:0000256" key="3">
    <source>
        <dbReference type="ARBA" id="ARBA00022448"/>
    </source>
</evidence>
<feature type="transmembrane region" description="Helical" evidence="13">
    <location>
        <begin position="90"/>
        <end position="110"/>
    </location>
</feature>
<comment type="catalytic activity">
    <reaction evidence="13">
        <text>2 Na(+)(in) + 3 H(+)(out) = 2 Na(+)(out) + 3 H(+)(in)</text>
        <dbReference type="Rhea" id="RHEA:29247"/>
        <dbReference type="ChEBI" id="CHEBI:15378"/>
        <dbReference type="ChEBI" id="CHEBI:29101"/>
    </reaction>
</comment>
<dbReference type="NCBIfam" id="NF007093">
    <property type="entry name" value="PRK09547.1"/>
    <property type="match status" value="1"/>
</dbReference>
<comment type="caution">
    <text evidence="14">The sequence shown here is derived from an EMBL/GenBank/DDBJ whole genome shotgun (WGS) entry which is preliminary data.</text>
</comment>
<evidence type="ECO:0000256" key="2">
    <source>
        <dbReference type="ARBA" id="ARBA00006036"/>
    </source>
</evidence>
<comment type="subcellular location">
    <subcellularLocation>
        <location evidence="1 13">Cell membrane</location>
        <topology evidence="1 13">Multi-pass membrane protein</topology>
    </subcellularLocation>
</comment>
<feature type="transmembrane region" description="Helical" evidence="13">
    <location>
        <begin position="341"/>
        <end position="359"/>
    </location>
</feature>
<comment type="function">
    <text evidence="13">Na(+)/H(+) antiporter that extrudes sodium in exchange for external protons.</text>
</comment>
<feature type="transmembrane region" description="Helical" evidence="13">
    <location>
        <begin position="191"/>
        <end position="212"/>
    </location>
</feature>